<evidence type="ECO:0000256" key="1">
    <source>
        <dbReference type="ARBA" id="ARBA00022737"/>
    </source>
</evidence>
<dbReference type="Proteomes" id="UP001591681">
    <property type="component" value="Unassembled WGS sequence"/>
</dbReference>
<protein>
    <recommendedName>
        <fullName evidence="6">Espin-like protein</fullName>
    </recommendedName>
</protein>
<sequence>MCVFVCLSVTDQTPLKISILDHRVLVSTQLGPYSSGLRPNLGNRALVGLRLNLTSSSTPSLTPLNMEGNKVGPSYHSTQTNTHQARESLTCLPGVLIQAPPPLLFQPVKQVPPQPRSPPPPASVSMATPLSMPSTAVTTATSLAISTSPITMATARLTTSSLQHVHLASTVVTSFNMPKTSEEESNVSAHTNVAEEGISARPHISPSEDDSSVSHHLKTLRSLRHAGITAVFTGQTKAESALLLCPEEGAVLVDVDTLVPTHDAEGRLIPEWKRQVMVRRLHAGLSEEHQQHKDPGWRFSQVYGALLGPFGELLTEDDLLALERQIASASQQQRFHAYEAELTQLAERLQAILPAPLISITVNPQPQQLSPGNEGGVSLPVWYPRIYAIVRSLNHLLSTLPEQSMAEGLEGDTNAGLPLALAPSVLTLGPVGPLGGHSSSGRERVQQEIQQAGVSVHALRASFEGQVGTAKQPLTGRLKNPELHSYQRTYTVSMPTDKLQLQSVATETDNQRGETEHAPNVPHLRVDLVSDPRVTSMTPDRGVTFDPKSTKKTSGSIRYKRPPVVDSGSLRKERIVVLFLSHWKRSAYAISLRAKLTLGIHEHGNTPGLQGATEPTSGEFQCHSPAPDALTDSSLYHSPPTDTQLSPSLLHLNLPTHAQTSYNELHQSLASIPSDARAGNSSVYQSLPVCTRASHNFKQLGHAPEPLRPRPDSMHGICRQMMFVRKIFGTWRRCSGGGSTDSGHRSPGASPACRVTYSPEQFLSEADGGAVPYSRLTLDLFMLGYLRLLECELPADERKMRHLLCFEVFDHVGRYPWETVRSFHAAVLREIQEGRRSWGDGFDDIKARFFPGEDEEGHVAAARRRASGSGRHLVVPQLTVDGSALEQGGGVAGYKEEEACGFITRSFAFWKQQEAELFHQTQLP</sequence>
<evidence type="ECO:0008006" key="6">
    <source>
        <dbReference type="Google" id="ProtNLM"/>
    </source>
</evidence>
<accession>A0ABD1J4K1</accession>
<keyword evidence="1" id="KW-0677">Repeat</keyword>
<organism evidence="4 5">
    <name type="scientific">Coilia grayii</name>
    <name type="common">Gray's grenadier anchovy</name>
    <dbReference type="NCBI Taxonomy" id="363190"/>
    <lineage>
        <taxon>Eukaryota</taxon>
        <taxon>Metazoa</taxon>
        <taxon>Chordata</taxon>
        <taxon>Craniata</taxon>
        <taxon>Vertebrata</taxon>
        <taxon>Euteleostomi</taxon>
        <taxon>Actinopterygii</taxon>
        <taxon>Neopterygii</taxon>
        <taxon>Teleostei</taxon>
        <taxon>Clupei</taxon>
        <taxon>Clupeiformes</taxon>
        <taxon>Clupeoidei</taxon>
        <taxon>Engraulidae</taxon>
        <taxon>Coilinae</taxon>
        <taxon>Coilia</taxon>
    </lineage>
</organism>
<keyword evidence="2" id="KW-0040">ANK repeat</keyword>
<proteinExistence type="predicted"/>
<dbReference type="InterPro" id="IPR052420">
    <property type="entry name" value="Espin/Espin-like"/>
</dbReference>
<reference evidence="4 5" key="1">
    <citation type="submission" date="2024-09" db="EMBL/GenBank/DDBJ databases">
        <title>A chromosome-level genome assembly of Gray's grenadier anchovy, Coilia grayii.</title>
        <authorList>
            <person name="Fu Z."/>
        </authorList>
    </citation>
    <scope>NUCLEOTIDE SEQUENCE [LARGE SCALE GENOMIC DNA]</scope>
    <source>
        <strain evidence="4">G4</strain>
        <tissue evidence="4">Muscle</tissue>
    </source>
</reference>
<evidence type="ECO:0000256" key="2">
    <source>
        <dbReference type="ARBA" id="ARBA00023043"/>
    </source>
</evidence>
<dbReference type="EMBL" id="JBHFQA010000019">
    <property type="protein sequence ID" value="KAL2082108.1"/>
    <property type="molecule type" value="Genomic_DNA"/>
</dbReference>
<feature type="region of interest" description="Disordered" evidence="3">
    <location>
        <begin position="607"/>
        <end position="648"/>
    </location>
</feature>
<evidence type="ECO:0000256" key="3">
    <source>
        <dbReference type="SAM" id="MobiDB-lite"/>
    </source>
</evidence>
<dbReference type="PANTHER" id="PTHR24153">
    <property type="entry name" value="ESPIN"/>
    <property type="match status" value="1"/>
</dbReference>
<dbReference type="AlphaFoldDB" id="A0ABD1J4K1"/>
<dbReference type="PANTHER" id="PTHR24153:SF0">
    <property type="entry name" value="ESPIN-LIKE PROTEIN"/>
    <property type="match status" value="1"/>
</dbReference>
<evidence type="ECO:0000313" key="5">
    <source>
        <dbReference type="Proteomes" id="UP001591681"/>
    </source>
</evidence>
<comment type="caution">
    <text evidence="4">The sequence shown here is derived from an EMBL/GenBank/DDBJ whole genome shotgun (WGS) entry which is preliminary data.</text>
</comment>
<name>A0ABD1J4K1_9TELE</name>
<gene>
    <name evidence="4" type="ORF">ACEWY4_021926</name>
</gene>
<evidence type="ECO:0000313" key="4">
    <source>
        <dbReference type="EMBL" id="KAL2082108.1"/>
    </source>
</evidence>
<keyword evidence="5" id="KW-1185">Reference proteome</keyword>
<feature type="region of interest" description="Disordered" evidence="3">
    <location>
        <begin position="533"/>
        <end position="562"/>
    </location>
</feature>
<feature type="compositionally biased region" description="Polar residues" evidence="3">
    <location>
        <begin position="631"/>
        <end position="647"/>
    </location>
</feature>